<feature type="domain" description="PABS" evidence="7">
    <location>
        <begin position="216"/>
        <end position="451"/>
    </location>
</feature>
<feature type="binding site" evidence="5">
    <location>
        <position position="276"/>
    </location>
    <ligand>
        <name>spermidine</name>
        <dbReference type="ChEBI" id="CHEBI:57834"/>
    </ligand>
</feature>
<keyword evidence="5" id="KW-1133">Transmembrane helix</keyword>
<feature type="transmembrane region" description="Helical" evidence="5">
    <location>
        <begin position="109"/>
        <end position="130"/>
    </location>
</feature>
<protein>
    <recommendedName>
        <fullName evidence="5">Polyamine aminopropyltransferase</fullName>
    </recommendedName>
    <alternativeName>
        <fullName evidence="5">Putrescine aminopropyltransferase</fullName>
        <shortName evidence="5">PAPT</shortName>
    </alternativeName>
    <alternativeName>
        <fullName evidence="5">Spermidine synthase</fullName>
        <shortName evidence="5">SPDS</shortName>
        <shortName evidence="5">SPDSY</shortName>
        <ecNumber evidence="5">2.5.1.16</ecNumber>
    </alternativeName>
</protein>
<comment type="function">
    <text evidence="5">Catalyzes the irreversible transfer of a propylamine group from the amino donor S-adenosylmethioninamine (decarboxy-AdoMet) to putrescine (1,4-diaminobutane) to yield spermidine.</text>
</comment>
<keyword evidence="3 5" id="KW-0745">Spermidine biosynthesis</keyword>
<evidence type="ECO:0000256" key="5">
    <source>
        <dbReference type="HAMAP-Rule" id="MF_00198"/>
    </source>
</evidence>
<dbReference type="Pfam" id="PF01564">
    <property type="entry name" value="Spermine_synth"/>
    <property type="match status" value="1"/>
</dbReference>
<dbReference type="Proteomes" id="UP001597463">
    <property type="component" value="Unassembled WGS sequence"/>
</dbReference>
<dbReference type="SUPFAM" id="SSF53335">
    <property type="entry name" value="S-adenosyl-L-methionine-dependent methyltransferases"/>
    <property type="match status" value="1"/>
</dbReference>
<comment type="similarity">
    <text evidence="1 5">Belongs to the spermidine/spermine synthase family.</text>
</comment>
<evidence type="ECO:0000256" key="1">
    <source>
        <dbReference type="ARBA" id="ARBA00007867"/>
    </source>
</evidence>
<accession>A0ABW5UPH0</accession>
<dbReference type="InterPro" id="IPR030374">
    <property type="entry name" value="PABS"/>
</dbReference>
<dbReference type="HAMAP" id="MF_00198">
    <property type="entry name" value="Spermidine_synth"/>
    <property type="match status" value="1"/>
</dbReference>
<dbReference type="InterPro" id="IPR030373">
    <property type="entry name" value="PABS_CS"/>
</dbReference>
<feature type="active site" description="Proton acceptor" evidence="5 6">
    <location>
        <position position="372"/>
    </location>
</feature>
<evidence type="ECO:0000259" key="7">
    <source>
        <dbReference type="PROSITE" id="PS51006"/>
    </source>
</evidence>
<comment type="pathway">
    <text evidence="5">Amine and polyamine biosynthesis; spermidine biosynthesis; spermidine from putrescine: step 1/1.</text>
</comment>
<feature type="transmembrane region" description="Helical" evidence="5">
    <location>
        <begin position="142"/>
        <end position="165"/>
    </location>
</feature>
<keyword evidence="5" id="KW-0472">Membrane</keyword>
<feature type="transmembrane region" description="Helical" evidence="5">
    <location>
        <begin position="171"/>
        <end position="193"/>
    </location>
</feature>
<dbReference type="NCBIfam" id="NF037959">
    <property type="entry name" value="MFS_SpdSyn"/>
    <property type="match status" value="1"/>
</dbReference>
<dbReference type="EC" id="2.5.1.16" evidence="5"/>
<feature type="binding site" evidence="5">
    <location>
        <position position="320"/>
    </location>
    <ligand>
        <name>S-methyl-5'-thioadenosine</name>
        <dbReference type="ChEBI" id="CHEBI:17509"/>
    </ligand>
</feature>
<keyword evidence="9" id="KW-1185">Reference proteome</keyword>
<dbReference type="GO" id="GO:0004766">
    <property type="term" value="F:spermidine synthase activity"/>
    <property type="evidence" value="ECO:0007669"/>
    <property type="project" value="UniProtKB-EC"/>
</dbReference>
<dbReference type="PROSITE" id="PS51006">
    <property type="entry name" value="PABS_2"/>
    <property type="match status" value="1"/>
</dbReference>
<feature type="transmembrane region" description="Helical" evidence="5">
    <location>
        <begin position="12"/>
        <end position="33"/>
    </location>
</feature>
<proteinExistence type="inferred from homology"/>
<feature type="binding site" evidence="5">
    <location>
        <position position="246"/>
    </location>
    <ligand>
        <name>S-methyl-5'-thioadenosine</name>
        <dbReference type="ChEBI" id="CHEBI:17509"/>
    </ligand>
</feature>
<dbReference type="InterPro" id="IPR029063">
    <property type="entry name" value="SAM-dependent_MTases_sf"/>
</dbReference>
<keyword evidence="4 5" id="KW-0620">Polyamine biosynthesis</keyword>
<evidence type="ECO:0000313" key="9">
    <source>
        <dbReference type="Proteomes" id="UP001597463"/>
    </source>
</evidence>
<sequence>MTNVKAAGPRPIDVALLASVFVIAACGLLYELAAGALASYLLGDSVLQFSTIIGTYLFAMGIGSWLSRYFEYQLPAHFLRVELMVALIGGALPAVLFLANAYVPGAFRPLLYGMVLLVGTLVGLEIPLVMRILKRNASLKDLVSQVLTFDYLGALAVSLAFPIVLVPKLGLVRTGLLFGFMNAAVAVWALVLFRHELRRLHAHALGCAAVLAVLGGGIAGADHLTRLADDHFYQDRIVMSSATPYQRIVVTQGRQGARLYLNGNLQFAQSDEYRYHEALVHPVMAAHGAPRRVAVLGGGDGMAVREVLKYATVESVTLVELDPAMTGLFRDNAMMRALNQDALRDPRVHIVNTDAFQWLQQESGTFDAIIVDFPDPTNFAIGKLFTNSFYALLDKRLAASGYAVVQTTSPLIARQSFWIVVQTIESAGLLATPYHVHVPSFGEWGFVIASHRPWREPATLPPGLRFLSLPGMRLMFDFPLDMARLPAEVNRLSNQVLVTTYEREWGKVEH</sequence>
<dbReference type="CDD" id="cd02440">
    <property type="entry name" value="AdoMet_MTases"/>
    <property type="match status" value="1"/>
</dbReference>
<feature type="binding site" evidence="5">
    <location>
        <begin position="354"/>
        <end position="355"/>
    </location>
    <ligand>
        <name>S-methyl-5'-thioadenosine</name>
        <dbReference type="ChEBI" id="CHEBI:17509"/>
    </ligand>
</feature>
<evidence type="ECO:0000313" key="8">
    <source>
        <dbReference type="EMBL" id="MFD2755491.1"/>
    </source>
</evidence>
<feature type="transmembrane region" description="Helical" evidence="5">
    <location>
        <begin position="78"/>
        <end position="103"/>
    </location>
</feature>
<dbReference type="PANTHER" id="PTHR43317:SF1">
    <property type="entry name" value="THERMOSPERMINE SYNTHASE ACAULIS5"/>
    <property type="match status" value="1"/>
</dbReference>
<dbReference type="RefSeq" id="WP_157082065.1">
    <property type="nucleotide sequence ID" value="NZ_BCNT01000012.1"/>
</dbReference>
<gene>
    <name evidence="5" type="primary">speE</name>
    <name evidence="8" type="ORF">ACFSW6_15520</name>
</gene>
<dbReference type="PROSITE" id="PS51257">
    <property type="entry name" value="PROKAR_LIPOPROTEIN"/>
    <property type="match status" value="1"/>
</dbReference>
<dbReference type="InterPro" id="IPR001045">
    <property type="entry name" value="Spermi_synthase"/>
</dbReference>
<evidence type="ECO:0000256" key="3">
    <source>
        <dbReference type="ARBA" id="ARBA00023066"/>
    </source>
</evidence>
<feature type="transmembrane region" description="Helical" evidence="5">
    <location>
        <begin position="45"/>
        <end position="66"/>
    </location>
</feature>
<organism evidence="8 9">
    <name type="scientific">Comamonas terrae</name>
    <dbReference type="NCBI Taxonomy" id="673548"/>
    <lineage>
        <taxon>Bacteria</taxon>
        <taxon>Pseudomonadati</taxon>
        <taxon>Pseudomonadota</taxon>
        <taxon>Betaproteobacteria</taxon>
        <taxon>Burkholderiales</taxon>
        <taxon>Comamonadaceae</taxon>
        <taxon>Comamonas</taxon>
    </lineage>
</organism>
<feature type="binding site" evidence="5">
    <location>
        <position position="300"/>
    </location>
    <ligand>
        <name>spermidine</name>
        <dbReference type="ChEBI" id="CHEBI:57834"/>
    </ligand>
</feature>
<reference evidence="9" key="1">
    <citation type="journal article" date="2019" name="Int. J. Syst. Evol. Microbiol.">
        <title>The Global Catalogue of Microorganisms (GCM) 10K type strain sequencing project: providing services to taxonomists for standard genome sequencing and annotation.</title>
        <authorList>
            <consortium name="The Broad Institute Genomics Platform"/>
            <consortium name="The Broad Institute Genome Sequencing Center for Infectious Disease"/>
            <person name="Wu L."/>
            <person name="Ma J."/>
        </authorList>
    </citation>
    <scope>NUCLEOTIDE SEQUENCE [LARGE SCALE GENOMIC DNA]</scope>
    <source>
        <strain evidence="9">TISTR 1906</strain>
    </source>
</reference>
<comment type="catalytic activity">
    <reaction evidence="5">
        <text>S-adenosyl 3-(methylsulfanyl)propylamine + putrescine = S-methyl-5'-thioadenosine + spermidine + H(+)</text>
        <dbReference type="Rhea" id="RHEA:12721"/>
        <dbReference type="ChEBI" id="CHEBI:15378"/>
        <dbReference type="ChEBI" id="CHEBI:17509"/>
        <dbReference type="ChEBI" id="CHEBI:57443"/>
        <dbReference type="ChEBI" id="CHEBI:57834"/>
        <dbReference type="ChEBI" id="CHEBI:326268"/>
        <dbReference type="EC" id="2.5.1.16"/>
    </reaction>
</comment>
<comment type="subcellular location">
    <subcellularLocation>
        <location evidence="5">Cell membrane</location>
        <topology evidence="5">Multi-pass membrane protein</topology>
    </subcellularLocation>
</comment>
<comment type="caution">
    <text evidence="5">Lacks conserved residue(s) required for the propagation of feature annotation.</text>
</comment>
<evidence type="ECO:0000256" key="4">
    <source>
        <dbReference type="ARBA" id="ARBA00023115"/>
    </source>
</evidence>
<dbReference type="PROSITE" id="PS01330">
    <property type="entry name" value="PABS_1"/>
    <property type="match status" value="1"/>
</dbReference>
<evidence type="ECO:0000256" key="2">
    <source>
        <dbReference type="ARBA" id="ARBA00022679"/>
    </source>
</evidence>
<keyword evidence="2 5" id="KW-0808">Transferase</keyword>
<evidence type="ECO:0000256" key="6">
    <source>
        <dbReference type="PROSITE-ProRule" id="PRU00354"/>
    </source>
</evidence>
<dbReference type="PANTHER" id="PTHR43317">
    <property type="entry name" value="THERMOSPERMINE SYNTHASE ACAULIS5"/>
    <property type="match status" value="1"/>
</dbReference>
<dbReference type="NCBIfam" id="NF002956">
    <property type="entry name" value="PRK03612.1"/>
    <property type="match status" value="1"/>
</dbReference>
<comment type="subunit">
    <text evidence="5">Homodimer or homotetramer.</text>
</comment>
<feature type="transmembrane region" description="Helical" evidence="5">
    <location>
        <begin position="200"/>
        <end position="221"/>
    </location>
</feature>
<dbReference type="EMBL" id="JBHUMV010000007">
    <property type="protein sequence ID" value="MFD2755491.1"/>
    <property type="molecule type" value="Genomic_DNA"/>
</dbReference>
<dbReference type="Gene3D" id="3.40.50.150">
    <property type="entry name" value="Vaccinia Virus protein VP39"/>
    <property type="match status" value="1"/>
</dbReference>
<keyword evidence="5" id="KW-1003">Cell membrane</keyword>
<keyword evidence="5" id="KW-0812">Transmembrane</keyword>
<comment type="caution">
    <text evidence="8">The sequence shown here is derived from an EMBL/GenBank/DDBJ whole genome shotgun (WGS) entry which is preliminary data.</text>
</comment>
<name>A0ABW5UPH0_9BURK</name>